<evidence type="ECO:0000313" key="1">
    <source>
        <dbReference type="EMBL" id="THE64003.1"/>
    </source>
</evidence>
<comment type="caution">
    <text evidence="1">The sequence shown here is derived from an EMBL/GenBank/DDBJ whole genome shotgun (WGS) entry which is preliminary data.</text>
</comment>
<sequence>MTSRPTITQPRANTWDDFEKKLKTSIGPFLAENDIVDEETRELHDAVLRLAVEEPERVGELVLEHGVSR</sequence>
<name>A0A4S3TL87_9EURY</name>
<proteinExistence type="predicted"/>
<reference evidence="1 2" key="1">
    <citation type="submission" date="2018-10" db="EMBL/GenBank/DDBJ databases">
        <title>Natronolimnobius sp. XQ-INN 246 isolated from Inner Mongolia Autonomous Region of China.</title>
        <authorList>
            <person name="Xue Q."/>
        </authorList>
    </citation>
    <scope>NUCLEOTIDE SEQUENCE [LARGE SCALE GENOMIC DNA]</scope>
    <source>
        <strain evidence="1 2">XQ-INN 246</strain>
    </source>
</reference>
<dbReference type="OrthoDB" id="300423at2157"/>
<keyword evidence="2" id="KW-1185">Reference proteome</keyword>
<dbReference type="EMBL" id="RBZW01000044">
    <property type="protein sequence ID" value="THE64003.1"/>
    <property type="molecule type" value="Genomic_DNA"/>
</dbReference>
<organism evidence="1 2">
    <name type="scientific">Salinadaptatus halalkaliphilus</name>
    <dbReference type="NCBI Taxonomy" id="2419781"/>
    <lineage>
        <taxon>Archaea</taxon>
        <taxon>Methanobacteriati</taxon>
        <taxon>Methanobacteriota</taxon>
        <taxon>Stenosarchaea group</taxon>
        <taxon>Halobacteria</taxon>
        <taxon>Halobacteriales</taxon>
        <taxon>Natrialbaceae</taxon>
        <taxon>Salinadaptatus</taxon>
    </lineage>
</organism>
<accession>A0A4S3TL87</accession>
<dbReference type="InterPro" id="IPR058276">
    <property type="entry name" value="DUF7970"/>
</dbReference>
<dbReference type="RefSeq" id="WP_141465473.1">
    <property type="nucleotide sequence ID" value="NZ_RBZW01000044.1"/>
</dbReference>
<protein>
    <submittedName>
        <fullName evidence="1">Uncharacterized protein</fullName>
    </submittedName>
</protein>
<gene>
    <name evidence="1" type="ORF">D8Y22_14855</name>
</gene>
<dbReference type="Pfam" id="PF25925">
    <property type="entry name" value="DUF7970"/>
    <property type="match status" value="1"/>
</dbReference>
<evidence type="ECO:0000313" key="2">
    <source>
        <dbReference type="Proteomes" id="UP000318864"/>
    </source>
</evidence>
<dbReference type="Proteomes" id="UP000318864">
    <property type="component" value="Unassembled WGS sequence"/>
</dbReference>
<dbReference type="AlphaFoldDB" id="A0A4S3TL87"/>